<dbReference type="STRING" id="417102.CA982_18905"/>
<accession>A0A2C9ZIE3</accession>
<evidence type="ECO:0000313" key="1">
    <source>
        <dbReference type="EMBL" id="OUC77116.1"/>
    </source>
</evidence>
<dbReference type="AlphaFoldDB" id="A0A2C9ZIE3"/>
<organism evidence="1 2">
    <name type="scientific">Gordonia lacunae</name>
    <dbReference type="NCBI Taxonomy" id="417102"/>
    <lineage>
        <taxon>Bacteria</taxon>
        <taxon>Bacillati</taxon>
        <taxon>Actinomycetota</taxon>
        <taxon>Actinomycetes</taxon>
        <taxon>Mycobacteriales</taxon>
        <taxon>Gordoniaceae</taxon>
        <taxon>Gordonia</taxon>
    </lineage>
</organism>
<dbReference type="OrthoDB" id="4371333at2"/>
<sequence length="243" mass="24980">MPGTDRLHRPSPTALVVIPGTGSDADHAARSFGAAAVDLGVELIALEPTTSLIDGHRRGLEGAARTHRSILVGGVSIGAAIALDWALRDGGRRCSGVLAALPAWSGDAHAAPAAASALATAEALERDGLEATIGAMASSSPEWLAAELSRSWRRLHPGLAATLREAADYRAPAADEIVGLTVPLALVAAPDDPVHPITVAREWRAAAPRSALVEVALDDWGRNPGLLGAGARDGWIRLTDPQG</sequence>
<dbReference type="SUPFAM" id="SSF53474">
    <property type="entry name" value="alpha/beta-Hydrolases"/>
    <property type="match status" value="1"/>
</dbReference>
<protein>
    <submittedName>
        <fullName evidence="1">Alpha/beta hydrolase</fullName>
    </submittedName>
</protein>
<reference evidence="1 2" key="1">
    <citation type="submission" date="2017-05" db="EMBL/GenBank/DDBJ databases">
        <title>Biotechnological potential of actinobacteria isolated from South African environments.</title>
        <authorList>
            <person name="Le Roes-Hill M."/>
            <person name="Prins A."/>
            <person name="Durrell K.A."/>
        </authorList>
    </citation>
    <scope>NUCLEOTIDE SEQUENCE [LARGE SCALE GENOMIC DNA]</scope>
    <source>
        <strain evidence="1">BS2</strain>
    </source>
</reference>
<dbReference type="Gene3D" id="3.40.50.1820">
    <property type="entry name" value="alpha/beta hydrolase"/>
    <property type="match status" value="1"/>
</dbReference>
<comment type="caution">
    <text evidence="1">The sequence shown here is derived from an EMBL/GenBank/DDBJ whole genome shotgun (WGS) entry which is preliminary data.</text>
</comment>
<dbReference type="Proteomes" id="UP000194632">
    <property type="component" value="Unassembled WGS sequence"/>
</dbReference>
<name>A0A2C9ZIE3_9ACTN</name>
<keyword evidence="1" id="KW-0378">Hydrolase</keyword>
<dbReference type="InterPro" id="IPR029058">
    <property type="entry name" value="AB_hydrolase_fold"/>
</dbReference>
<evidence type="ECO:0000313" key="2">
    <source>
        <dbReference type="Proteomes" id="UP000194632"/>
    </source>
</evidence>
<gene>
    <name evidence="1" type="ORF">CA982_18905</name>
</gene>
<keyword evidence="2" id="KW-1185">Reference proteome</keyword>
<proteinExistence type="predicted"/>
<dbReference type="RefSeq" id="WP_086536804.1">
    <property type="nucleotide sequence ID" value="NZ_NGFO01000024.1"/>
</dbReference>
<dbReference type="EMBL" id="NGFO01000024">
    <property type="protein sequence ID" value="OUC77116.1"/>
    <property type="molecule type" value="Genomic_DNA"/>
</dbReference>
<dbReference type="GO" id="GO:0016787">
    <property type="term" value="F:hydrolase activity"/>
    <property type="evidence" value="ECO:0007669"/>
    <property type="project" value="UniProtKB-KW"/>
</dbReference>